<organism evidence="4 5">
    <name type="scientific">Porphyra umbilicalis</name>
    <name type="common">Purple laver</name>
    <name type="synonym">Red alga</name>
    <dbReference type="NCBI Taxonomy" id="2786"/>
    <lineage>
        <taxon>Eukaryota</taxon>
        <taxon>Rhodophyta</taxon>
        <taxon>Bangiophyceae</taxon>
        <taxon>Bangiales</taxon>
        <taxon>Bangiaceae</taxon>
        <taxon>Porphyra</taxon>
    </lineage>
</organism>
<dbReference type="OrthoDB" id="4556at2759"/>
<reference evidence="4 5" key="1">
    <citation type="submission" date="2017-03" db="EMBL/GenBank/DDBJ databases">
        <title>WGS assembly of Porphyra umbilicalis.</title>
        <authorList>
            <person name="Brawley S.H."/>
            <person name="Blouin N.A."/>
            <person name="Ficko-Blean E."/>
            <person name="Wheeler G.L."/>
            <person name="Lohr M."/>
            <person name="Goodson H.V."/>
            <person name="Jenkins J.W."/>
            <person name="Blaby-Haas C.E."/>
            <person name="Helliwell K.E."/>
            <person name="Chan C."/>
            <person name="Marriage T."/>
            <person name="Bhattacharya D."/>
            <person name="Klein A.S."/>
            <person name="Badis Y."/>
            <person name="Brodie J."/>
            <person name="Cao Y."/>
            <person name="Collen J."/>
            <person name="Dittami S.M."/>
            <person name="Gachon C.M."/>
            <person name="Green B.R."/>
            <person name="Karpowicz S."/>
            <person name="Kim J.W."/>
            <person name="Kudahl U."/>
            <person name="Lin S."/>
            <person name="Michel G."/>
            <person name="Mittag M."/>
            <person name="Olson B.J."/>
            <person name="Pangilinan J."/>
            <person name="Peng Y."/>
            <person name="Qiu H."/>
            <person name="Shu S."/>
            <person name="Singer J.T."/>
            <person name="Smith A.G."/>
            <person name="Sprecher B.N."/>
            <person name="Wagner V."/>
            <person name="Wang W."/>
            <person name="Wang Z.-Y."/>
            <person name="Yan J."/>
            <person name="Yarish C."/>
            <person name="Zoeuner-Riek S."/>
            <person name="Zhuang Y."/>
            <person name="Zou Y."/>
            <person name="Lindquist E.A."/>
            <person name="Grimwood J."/>
            <person name="Barry K."/>
            <person name="Rokhsar D.S."/>
            <person name="Schmutz J."/>
            <person name="Stiller J.W."/>
            <person name="Grossman A.R."/>
            <person name="Prochnik S.E."/>
        </authorList>
    </citation>
    <scope>NUCLEOTIDE SEQUENCE [LARGE SCALE GENOMIC DNA]</scope>
    <source>
        <strain evidence="4">4086291</strain>
    </source>
</reference>
<protein>
    <recommendedName>
        <fullName evidence="3">Molybdopterin cofactor biosynthesis C (MoaC) domain-containing protein</fullName>
    </recommendedName>
</protein>
<gene>
    <name evidence="4" type="ORF">BU14_0258s0011</name>
</gene>
<evidence type="ECO:0000313" key="4">
    <source>
        <dbReference type="EMBL" id="OSX75006.1"/>
    </source>
</evidence>
<dbReference type="EMBL" id="KV918921">
    <property type="protein sequence ID" value="OSX75006.1"/>
    <property type="molecule type" value="Genomic_DNA"/>
</dbReference>
<dbReference type="Proteomes" id="UP000218209">
    <property type="component" value="Unassembled WGS sequence"/>
</dbReference>
<feature type="domain" description="Molybdopterin cofactor biosynthesis C (MoaC)" evidence="3">
    <location>
        <begin position="1"/>
        <end position="38"/>
    </location>
</feature>
<dbReference type="SUPFAM" id="SSF55040">
    <property type="entry name" value="Molybdenum cofactor biosynthesis protein C, MoaC"/>
    <property type="match status" value="1"/>
</dbReference>
<dbReference type="GO" id="GO:0006777">
    <property type="term" value="P:Mo-molybdopterin cofactor biosynthetic process"/>
    <property type="evidence" value="ECO:0007669"/>
    <property type="project" value="UniProtKB-KW"/>
</dbReference>
<dbReference type="InterPro" id="IPR002820">
    <property type="entry name" value="Mopterin_CF_biosynth-C_dom"/>
</dbReference>
<sequence length="50" mass="5421">MEALVAASVAALTVYDMCKAVERGMVVGEVRLEEKRGGKSGHYVRKRDGP</sequence>
<dbReference type="UniPathway" id="UPA00344"/>
<evidence type="ECO:0000313" key="5">
    <source>
        <dbReference type="Proteomes" id="UP000218209"/>
    </source>
</evidence>
<keyword evidence="5" id="KW-1185">Reference proteome</keyword>
<keyword evidence="2" id="KW-0501">Molybdenum cofactor biosynthesis</keyword>
<accession>A0A1X6P2J2</accession>
<dbReference type="AlphaFoldDB" id="A0A1X6P2J2"/>
<dbReference type="Gene3D" id="3.30.70.640">
    <property type="entry name" value="Molybdopterin cofactor biosynthesis C (MoaC) domain"/>
    <property type="match status" value="1"/>
</dbReference>
<evidence type="ECO:0000256" key="2">
    <source>
        <dbReference type="ARBA" id="ARBA00023150"/>
    </source>
</evidence>
<dbReference type="InterPro" id="IPR036522">
    <property type="entry name" value="MoaC_sf"/>
</dbReference>
<name>A0A1X6P2J2_PORUM</name>
<evidence type="ECO:0000256" key="1">
    <source>
        <dbReference type="ARBA" id="ARBA00005046"/>
    </source>
</evidence>
<evidence type="ECO:0000259" key="3">
    <source>
        <dbReference type="Pfam" id="PF01967"/>
    </source>
</evidence>
<comment type="pathway">
    <text evidence="1">Cofactor biosynthesis; molybdopterin biosynthesis.</text>
</comment>
<proteinExistence type="predicted"/>
<dbReference type="Pfam" id="PF01967">
    <property type="entry name" value="MoaC"/>
    <property type="match status" value="1"/>
</dbReference>